<gene>
    <name evidence="1" type="ORF">LIER_36724</name>
</gene>
<comment type="caution">
    <text evidence="1">The sequence shown here is derived from an EMBL/GenBank/DDBJ whole genome shotgun (WGS) entry which is preliminary data.</text>
</comment>
<dbReference type="EMBL" id="BAABME010017027">
    <property type="protein sequence ID" value="GAA0148458.1"/>
    <property type="molecule type" value="Genomic_DNA"/>
</dbReference>
<evidence type="ECO:0000313" key="1">
    <source>
        <dbReference type="EMBL" id="GAA0148458.1"/>
    </source>
</evidence>
<proteinExistence type="predicted"/>
<evidence type="ECO:0000313" key="2">
    <source>
        <dbReference type="Proteomes" id="UP001454036"/>
    </source>
</evidence>
<dbReference type="AlphaFoldDB" id="A0AAV3PE68"/>
<reference evidence="1 2" key="1">
    <citation type="submission" date="2024-01" db="EMBL/GenBank/DDBJ databases">
        <title>The complete chloroplast genome sequence of Lithospermum erythrorhizon: insights into the phylogenetic relationship among Boraginaceae species and the maternal lineages of purple gromwells.</title>
        <authorList>
            <person name="Okada T."/>
            <person name="Watanabe K."/>
        </authorList>
    </citation>
    <scope>NUCLEOTIDE SEQUENCE [LARGE SCALE GENOMIC DNA]</scope>
</reference>
<accession>A0AAV3PE68</accession>
<name>A0AAV3PE68_LITER</name>
<dbReference type="Proteomes" id="UP001454036">
    <property type="component" value="Unassembled WGS sequence"/>
</dbReference>
<sequence>MGFPTVTSLDLCWRCCSLFVQFNNPIMTSPPPQTKFRQNLSAVRASSINGSSSSGTIFTLILFRLATFGPFGLL</sequence>
<protein>
    <submittedName>
        <fullName evidence="1">Uncharacterized protein</fullName>
    </submittedName>
</protein>
<organism evidence="1 2">
    <name type="scientific">Lithospermum erythrorhizon</name>
    <name type="common">Purple gromwell</name>
    <name type="synonym">Lithospermum officinale var. erythrorhizon</name>
    <dbReference type="NCBI Taxonomy" id="34254"/>
    <lineage>
        <taxon>Eukaryota</taxon>
        <taxon>Viridiplantae</taxon>
        <taxon>Streptophyta</taxon>
        <taxon>Embryophyta</taxon>
        <taxon>Tracheophyta</taxon>
        <taxon>Spermatophyta</taxon>
        <taxon>Magnoliopsida</taxon>
        <taxon>eudicotyledons</taxon>
        <taxon>Gunneridae</taxon>
        <taxon>Pentapetalae</taxon>
        <taxon>asterids</taxon>
        <taxon>lamiids</taxon>
        <taxon>Boraginales</taxon>
        <taxon>Boraginaceae</taxon>
        <taxon>Boraginoideae</taxon>
        <taxon>Lithospermeae</taxon>
        <taxon>Lithospermum</taxon>
    </lineage>
</organism>
<keyword evidence="2" id="KW-1185">Reference proteome</keyword>